<gene>
    <name evidence="1" type="ORF">STA1M1_06470</name>
</gene>
<evidence type="ECO:0000313" key="1">
    <source>
        <dbReference type="EMBL" id="GKY86778.1"/>
    </source>
</evidence>
<dbReference type="EMBL" id="BROH01000001">
    <property type="protein sequence ID" value="GKY86778.1"/>
    <property type="molecule type" value="Genomic_DNA"/>
</dbReference>
<proteinExistence type="predicted"/>
<dbReference type="Pfam" id="PF12616">
    <property type="entry name" value="DUF3775"/>
    <property type="match status" value="1"/>
</dbReference>
<dbReference type="Proteomes" id="UP001144205">
    <property type="component" value="Unassembled WGS sequence"/>
</dbReference>
<keyword evidence="2" id="KW-1185">Reference proteome</keyword>
<accession>A0ABQ5LQ64</accession>
<dbReference type="InterPro" id="IPR022254">
    <property type="entry name" value="DUF3775"/>
</dbReference>
<sequence>MLEISPSKIARIIIRARELDAKTARWDTPLDDADADSILESRPSDATEDELRSYISDLNNDEQASLVAVMWIGRDTFTADDLEEAIQTAKIEASAPTEEYLLGIPLLSDFLTAGLEALGYDSEELIDEHLK</sequence>
<evidence type="ECO:0000313" key="2">
    <source>
        <dbReference type="Proteomes" id="UP001144205"/>
    </source>
</evidence>
<comment type="caution">
    <text evidence="1">The sequence shown here is derived from an EMBL/GenBank/DDBJ whole genome shotgun (WGS) entry which is preliminary data.</text>
</comment>
<name>A0ABQ5LQ64_9RHOB</name>
<protein>
    <recommendedName>
        <fullName evidence="3">DUF3775 domain-containing protein</fullName>
    </recommendedName>
</protein>
<reference evidence="1" key="1">
    <citation type="journal article" date="2023" name="Int. J. Syst. Evol. Microbiol.">
        <title>Sinisalibacter aestuarii sp. nov., isolated from estuarine sediment of the Arakawa River.</title>
        <authorList>
            <person name="Arafat S.T."/>
            <person name="Hirano S."/>
            <person name="Sato A."/>
            <person name="Takeuchi K."/>
            <person name="Yasuda T."/>
            <person name="Terahara T."/>
            <person name="Hamada M."/>
            <person name="Kobayashi T."/>
        </authorList>
    </citation>
    <scope>NUCLEOTIDE SEQUENCE</scope>
    <source>
        <strain evidence="1">B-399</strain>
    </source>
</reference>
<organism evidence="1 2">
    <name type="scientific">Sinisalibacter aestuarii</name>
    <dbReference type="NCBI Taxonomy" id="2949426"/>
    <lineage>
        <taxon>Bacteria</taxon>
        <taxon>Pseudomonadati</taxon>
        <taxon>Pseudomonadota</taxon>
        <taxon>Alphaproteobacteria</taxon>
        <taxon>Rhodobacterales</taxon>
        <taxon>Roseobacteraceae</taxon>
        <taxon>Sinisalibacter</taxon>
    </lineage>
</organism>
<evidence type="ECO:0008006" key="3">
    <source>
        <dbReference type="Google" id="ProtNLM"/>
    </source>
</evidence>
<dbReference type="RefSeq" id="WP_281840734.1">
    <property type="nucleotide sequence ID" value="NZ_BROH01000001.1"/>
</dbReference>